<evidence type="ECO:0000313" key="1">
    <source>
        <dbReference type="EMBL" id="KAK8507805.1"/>
    </source>
</evidence>
<gene>
    <name evidence="1" type="ORF">V6N12_074370</name>
</gene>
<dbReference type="PANTHER" id="PTHR34676">
    <property type="entry name" value="DUF4219 DOMAIN-CONTAINING PROTEIN-RELATED"/>
    <property type="match status" value="1"/>
</dbReference>
<protein>
    <recommendedName>
        <fullName evidence="3">UBN2 domain-containing protein</fullName>
    </recommendedName>
</protein>
<organism evidence="1 2">
    <name type="scientific">Hibiscus sabdariffa</name>
    <name type="common">roselle</name>
    <dbReference type="NCBI Taxonomy" id="183260"/>
    <lineage>
        <taxon>Eukaryota</taxon>
        <taxon>Viridiplantae</taxon>
        <taxon>Streptophyta</taxon>
        <taxon>Embryophyta</taxon>
        <taxon>Tracheophyta</taxon>
        <taxon>Spermatophyta</taxon>
        <taxon>Magnoliopsida</taxon>
        <taxon>eudicotyledons</taxon>
        <taxon>Gunneridae</taxon>
        <taxon>Pentapetalae</taxon>
        <taxon>rosids</taxon>
        <taxon>malvids</taxon>
        <taxon>Malvales</taxon>
        <taxon>Malvaceae</taxon>
        <taxon>Malvoideae</taxon>
        <taxon>Hibiscus</taxon>
    </lineage>
</organism>
<dbReference type="PANTHER" id="PTHR34676:SF8">
    <property type="entry name" value="TRANSMEMBRANE PROTEIN"/>
    <property type="match status" value="1"/>
</dbReference>
<reference evidence="1 2" key="1">
    <citation type="journal article" date="2024" name="G3 (Bethesda)">
        <title>Genome assembly of Hibiscus sabdariffa L. provides insights into metabolisms of medicinal natural products.</title>
        <authorList>
            <person name="Kim T."/>
        </authorList>
    </citation>
    <scope>NUCLEOTIDE SEQUENCE [LARGE SCALE GENOMIC DNA]</scope>
    <source>
        <strain evidence="1">TK-2024</strain>
        <tissue evidence="1">Old leaves</tissue>
    </source>
</reference>
<evidence type="ECO:0008006" key="3">
    <source>
        <dbReference type="Google" id="ProtNLM"/>
    </source>
</evidence>
<dbReference type="Proteomes" id="UP001472677">
    <property type="component" value="Unassembled WGS sequence"/>
</dbReference>
<proteinExistence type="predicted"/>
<sequence length="114" mass="13293">MMIFLQSIDYKLWEIIKDGPTIPSKRVGEILIPKERHEWSDQERKQVQLNAKALHILLCALGPDEFAKVFSCDNAKEIWNKFEVIHEGTNKVKETKIGLLNLNYENFVEINILI</sequence>
<keyword evidence="2" id="KW-1185">Reference proteome</keyword>
<evidence type="ECO:0000313" key="2">
    <source>
        <dbReference type="Proteomes" id="UP001472677"/>
    </source>
</evidence>
<accession>A0ABR2BMK2</accession>
<dbReference type="EMBL" id="JBBPBM010000105">
    <property type="protein sequence ID" value="KAK8507805.1"/>
    <property type="molecule type" value="Genomic_DNA"/>
</dbReference>
<comment type="caution">
    <text evidence="1">The sequence shown here is derived from an EMBL/GenBank/DDBJ whole genome shotgun (WGS) entry which is preliminary data.</text>
</comment>
<name>A0ABR2BMK2_9ROSI</name>
<dbReference type="Pfam" id="PF14223">
    <property type="entry name" value="Retrotran_gag_2"/>
    <property type="match status" value="1"/>
</dbReference>